<name>A0ABT1PT18_9ACTN</name>
<dbReference type="InterPro" id="IPR006311">
    <property type="entry name" value="TAT_signal"/>
</dbReference>
<dbReference type="PANTHER" id="PTHR33371:SF4">
    <property type="entry name" value="INTERMEMBRANE PHOSPHOLIPID TRANSPORT SYSTEM BINDING PROTEIN MLAD"/>
    <property type="match status" value="1"/>
</dbReference>
<dbReference type="EMBL" id="JANFNG010000005">
    <property type="protein sequence ID" value="MCQ4080817.1"/>
    <property type="molecule type" value="Genomic_DNA"/>
</dbReference>
<comment type="caution">
    <text evidence="3">The sequence shown here is derived from an EMBL/GenBank/DDBJ whole genome shotgun (WGS) entry which is preliminary data.</text>
</comment>
<gene>
    <name evidence="3" type="ORF">NGB36_09435</name>
</gene>
<reference evidence="3" key="1">
    <citation type="submission" date="2022-06" db="EMBL/GenBank/DDBJ databases">
        <title>Draft genome sequence of Streptomyces sp. RB6PN25 isolated from peat swamp forest in Thailand.</title>
        <authorList>
            <person name="Duangmal K."/>
            <person name="Klaysubun C."/>
        </authorList>
    </citation>
    <scope>NUCLEOTIDE SEQUENCE</scope>
    <source>
        <strain evidence="3">RB6PN25</strain>
    </source>
</reference>
<evidence type="ECO:0000313" key="4">
    <source>
        <dbReference type="Proteomes" id="UP001057702"/>
    </source>
</evidence>
<accession>A0ABT1PT18</accession>
<proteinExistence type="predicted"/>
<sequence length="449" mass="46300">MSKSRATFLKTTAAVAVVAVIAVGGFASADFGGSKQVTVTAMFYDASPLIPGNLVHMDGIDVGQIKSVELRNGQAAVTMDVDKGVLPLHDDATATIRPVTLLGERYIDINRGSDNSPVMSAPEVITAKHTTTSVDLDQVLDSLDDPTSTALAALVTTLGEGVNGQGTNVNEAIKALAPAMENTKQLATILDQQNSVLNQLVDRTTPVAESLAGKNGQNLDQAVEYANQLLSSVSAQHEAMTAALQQLPSTLQKAQHTLSQVAGVADQATPVLESAKPVTDNLSQITSELNTFDDSAKPALTSLNPVLVKAKSLLDQAQPVVRDLRTGGPSLASTSASANRLVGGLSPQITTVMEFVKDWALSTNGRDALSNYFRAFVVTTPKGLLQIPGVGLGGTAPTTSKNGKSATPSPTPSPSTSSLLPTPSGGDDSATGLTPTQENSLLGQILGGS</sequence>
<evidence type="ECO:0000313" key="3">
    <source>
        <dbReference type="EMBL" id="MCQ4080817.1"/>
    </source>
</evidence>
<feature type="domain" description="Mce/MlaD" evidence="2">
    <location>
        <begin position="36"/>
        <end position="112"/>
    </location>
</feature>
<dbReference type="PANTHER" id="PTHR33371">
    <property type="entry name" value="INTERMEMBRANE PHOSPHOLIPID TRANSPORT SYSTEM BINDING PROTEIN MLAD-RELATED"/>
    <property type="match status" value="1"/>
</dbReference>
<evidence type="ECO:0000256" key="1">
    <source>
        <dbReference type="SAM" id="MobiDB-lite"/>
    </source>
</evidence>
<keyword evidence="4" id="KW-1185">Reference proteome</keyword>
<dbReference type="PROSITE" id="PS51318">
    <property type="entry name" value="TAT"/>
    <property type="match status" value="1"/>
</dbReference>
<dbReference type="InterPro" id="IPR052336">
    <property type="entry name" value="MlaD_Phospholipid_Transporter"/>
</dbReference>
<feature type="compositionally biased region" description="Low complexity" evidence="1">
    <location>
        <begin position="414"/>
        <end position="424"/>
    </location>
</feature>
<feature type="compositionally biased region" description="Polar residues" evidence="1">
    <location>
        <begin position="431"/>
        <end position="442"/>
    </location>
</feature>
<evidence type="ECO:0000259" key="2">
    <source>
        <dbReference type="Pfam" id="PF02470"/>
    </source>
</evidence>
<dbReference type="RefSeq" id="WP_255919729.1">
    <property type="nucleotide sequence ID" value="NZ_JANFNG010000005.1"/>
</dbReference>
<dbReference type="Pfam" id="PF02470">
    <property type="entry name" value="MlaD"/>
    <property type="match status" value="1"/>
</dbReference>
<feature type="compositionally biased region" description="Polar residues" evidence="1">
    <location>
        <begin position="396"/>
        <end position="406"/>
    </location>
</feature>
<feature type="region of interest" description="Disordered" evidence="1">
    <location>
        <begin position="395"/>
        <end position="449"/>
    </location>
</feature>
<organism evidence="3 4">
    <name type="scientific">Streptomyces humicola</name>
    <dbReference type="NCBI Taxonomy" id="2953240"/>
    <lineage>
        <taxon>Bacteria</taxon>
        <taxon>Bacillati</taxon>
        <taxon>Actinomycetota</taxon>
        <taxon>Actinomycetes</taxon>
        <taxon>Kitasatosporales</taxon>
        <taxon>Streptomycetaceae</taxon>
        <taxon>Streptomyces</taxon>
    </lineage>
</organism>
<dbReference type="Proteomes" id="UP001057702">
    <property type="component" value="Unassembled WGS sequence"/>
</dbReference>
<protein>
    <submittedName>
        <fullName evidence="3">MlaD family protein</fullName>
    </submittedName>
</protein>
<dbReference type="InterPro" id="IPR003399">
    <property type="entry name" value="Mce/MlaD"/>
</dbReference>